<evidence type="ECO:0000313" key="1">
    <source>
        <dbReference type="EMBL" id="SEK46277.1"/>
    </source>
</evidence>
<evidence type="ECO:0000313" key="2">
    <source>
        <dbReference type="Proteomes" id="UP000183015"/>
    </source>
</evidence>
<keyword evidence="2" id="KW-1185">Reference proteome</keyword>
<dbReference type="AlphaFoldDB" id="A0A1H7H918"/>
<gene>
    <name evidence="1" type="ORF">SAMN05414137_102106</name>
</gene>
<name>A0A1H7H918_STRJI</name>
<dbReference type="Proteomes" id="UP000183015">
    <property type="component" value="Unassembled WGS sequence"/>
</dbReference>
<organism evidence="1 2">
    <name type="scientific">Streptacidiphilus jiangxiensis</name>
    <dbReference type="NCBI Taxonomy" id="235985"/>
    <lineage>
        <taxon>Bacteria</taxon>
        <taxon>Bacillati</taxon>
        <taxon>Actinomycetota</taxon>
        <taxon>Actinomycetes</taxon>
        <taxon>Kitasatosporales</taxon>
        <taxon>Streptomycetaceae</taxon>
        <taxon>Streptacidiphilus</taxon>
    </lineage>
</organism>
<proteinExistence type="predicted"/>
<evidence type="ECO:0008006" key="3">
    <source>
        <dbReference type="Google" id="ProtNLM"/>
    </source>
</evidence>
<accession>A0A1H7H918</accession>
<dbReference type="STRING" id="235985.SAMN05414137_102106"/>
<sequence>MNIPLPIAGAPRSPGAGAGRVSGRRARPGPAVERIADLLGRTAQGDAAAFAALYDVLVPDIWLAALAVCHDATTARKATEQVFVELWRAAPLLAAQPDCPVSRLLRLTHRVLRLHAEPPDSE</sequence>
<dbReference type="Gene3D" id="1.10.1740.10">
    <property type="match status" value="1"/>
</dbReference>
<dbReference type="InterPro" id="IPR013325">
    <property type="entry name" value="RNA_pol_sigma_r2"/>
</dbReference>
<protein>
    <recommendedName>
        <fullName evidence="3">RNA polymerase sigma-70 factor, ECF subfamily</fullName>
    </recommendedName>
</protein>
<dbReference type="GO" id="GO:0003700">
    <property type="term" value="F:DNA-binding transcription factor activity"/>
    <property type="evidence" value="ECO:0007669"/>
    <property type="project" value="InterPro"/>
</dbReference>
<dbReference type="GO" id="GO:0006352">
    <property type="term" value="P:DNA-templated transcription initiation"/>
    <property type="evidence" value="ECO:0007669"/>
    <property type="project" value="InterPro"/>
</dbReference>
<dbReference type="EMBL" id="FOAZ01000002">
    <property type="protein sequence ID" value="SEK46277.1"/>
    <property type="molecule type" value="Genomic_DNA"/>
</dbReference>
<dbReference type="SUPFAM" id="SSF88946">
    <property type="entry name" value="Sigma2 domain of RNA polymerase sigma factors"/>
    <property type="match status" value="1"/>
</dbReference>
<reference evidence="2" key="1">
    <citation type="submission" date="2016-10" db="EMBL/GenBank/DDBJ databases">
        <authorList>
            <person name="Varghese N."/>
        </authorList>
    </citation>
    <scope>NUCLEOTIDE SEQUENCE [LARGE SCALE GENOMIC DNA]</scope>
    <source>
        <strain evidence="2">DSM 45096 / BCRC 16803 / CGMCC 4.1857 / CIP 109030 / JCM 12277 / KCTC 19219 / NBRC 100920 / 33214</strain>
    </source>
</reference>